<gene>
    <name evidence="1" type="ORF">E5K04_08040</name>
</gene>
<dbReference type="PANTHER" id="PTHR13061">
    <property type="entry name" value="DYNACTIN SUBUNIT P25"/>
    <property type="match status" value="1"/>
</dbReference>
<dbReference type="Gene3D" id="2.160.10.10">
    <property type="entry name" value="Hexapeptide repeat proteins"/>
    <property type="match status" value="1"/>
</dbReference>
<dbReference type="PANTHER" id="PTHR13061:SF56">
    <property type="entry name" value="PROTEIN YRDA"/>
    <property type="match status" value="1"/>
</dbReference>
<reference evidence="1 2" key="1">
    <citation type="submission" date="2019-04" db="EMBL/GenBank/DDBJ databases">
        <title>Crenobacter sp. nov.</title>
        <authorList>
            <person name="Shi S."/>
        </authorList>
    </citation>
    <scope>NUCLEOTIDE SEQUENCE [LARGE SCALE GENOMIC DNA]</scope>
    <source>
        <strain evidence="1 2">GY 70310</strain>
    </source>
</reference>
<evidence type="ECO:0000313" key="1">
    <source>
        <dbReference type="EMBL" id="TIC83496.1"/>
    </source>
</evidence>
<dbReference type="InterPro" id="IPR011004">
    <property type="entry name" value="Trimer_LpxA-like_sf"/>
</dbReference>
<evidence type="ECO:0000313" key="2">
    <source>
        <dbReference type="Proteomes" id="UP000308891"/>
    </source>
</evidence>
<dbReference type="AlphaFoldDB" id="A0A4T0UXL1"/>
<dbReference type="RefSeq" id="WP_136552796.1">
    <property type="nucleotide sequence ID" value="NZ_STGJ01000007.1"/>
</dbReference>
<protein>
    <submittedName>
        <fullName evidence="1">Gamma carbonic anhydrase family protein</fullName>
    </submittedName>
</protein>
<keyword evidence="2" id="KW-1185">Reference proteome</keyword>
<comment type="caution">
    <text evidence="1">The sequence shown here is derived from an EMBL/GenBank/DDBJ whole genome shotgun (WGS) entry which is preliminary data.</text>
</comment>
<dbReference type="SUPFAM" id="SSF51161">
    <property type="entry name" value="Trimeric LpxA-like enzymes"/>
    <property type="match status" value="1"/>
</dbReference>
<proteinExistence type="predicted"/>
<sequence length="185" mass="19921">MNHNIRAFDGVSPAVDPTAWVDPAAVVIGEVALAARASVWPCAVVRGDVNRIEIGEASNVQDFAMLHVSHKKADDPEGAPLCIGRRVTIGHHVTLHGCTIEDECLIGIGTIVLDRAHIEKHVLVGAGSLVPPGKRLESGHLYLGNPVKKVRPLSAEEIAYFAYSAEHYVRLMGKHRASLAENDMT</sequence>
<dbReference type="InterPro" id="IPR050484">
    <property type="entry name" value="Transf_Hexapept/Carb_Anhydrase"/>
</dbReference>
<dbReference type="CDD" id="cd04645">
    <property type="entry name" value="LbH_gamma_CA_like"/>
    <property type="match status" value="1"/>
</dbReference>
<accession>A0A4T0UXL1</accession>
<organism evidence="1 2">
    <name type="scientific">Crenobacter intestini</name>
    <dbReference type="NCBI Taxonomy" id="2563443"/>
    <lineage>
        <taxon>Bacteria</taxon>
        <taxon>Pseudomonadati</taxon>
        <taxon>Pseudomonadota</taxon>
        <taxon>Betaproteobacteria</taxon>
        <taxon>Neisseriales</taxon>
        <taxon>Neisseriaceae</taxon>
        <taxon>Crenobacter</taxon>
    </lineage>
</organism>
<dbReference type="Proteomes" id="UP000308891">
    <property type="component" value="Unassembled WGS sequence"/>
</dbReference>
<name>A0A4T0UXL1_9NEIS</name>
<dbReference type="EMBL" id="STGJ01000007">
    <property type="protein sequence ID" value="TIC83496.1"/>
    <property type="molecule type" value="Genomic_DNA"/>
</dbReference>
<dbReference type="InterPro" id="IPR047324">
    <property type="entry name" value="LbH_gamma_CA-like"/>
</dbReference>
<dbReference type="OrthoDB" id="9803036at2"/>